<evidence type="ECO:0000313" key="2">
    <source>
        <dbReference type="EMBL" id="KAK9229422.1"/>
    </source>
</evidence>
<protein>
    <submittedName>
        <fullName evidence="2">Uncharacterized protein</fullName>
    </submittedName>
</protein>
<reference evidence="2 3" key="1">
    <citation type="submission" date="2024-05" db="EMBL/GenBank/DDBJ databases">
        <title>Haplotype-resolved chromosome-level genome assembly of Huyou (Citrus changshanensis).</title>
        <authorList>
            <person name="Miao C."/>
            <person name="Chen W."/>
            <person name="Wu Y."/>
            <person name="Wang L."/>
            <person name="Zhao S."/>
            <person name="Grierson D."/>
            <person name="Xu C."/>
            <person name="Chen K."/>
        </authorList>
    </citation>
    <scope>NUCLEOTIDE SEQUENCE [LARGE SCALE GENOMIC DNA]</scope>
    <source>
        <strain evidence="2">01-14</strain>
        <tissue evidence="2">Leaf</tissue>
    </source>
</reference>
<comment type="caution">
    <text evidence="2">The sequence shown here is derived from an EMBL/GenBank/DDBJ whole genome shotgun (WGS) entry which is preliminary data.</text>
</comment>
<proteinExistence type="predicted"/>
<evidence type="ECO:0000256" key="1">
    <source>
        <dbReference type="SAM" id="MobiDB-lite"/>
    </source>
</evidence>
<gene>
    <name evidence="2" type="ORF">WN944_022384</name>
</gene>
<dbReference type="EMBL" id="JBCGBO010000001">
    <property type="protein sequence ID" value="KAK9229422.1"/>
    <property type="molecule type" value="Genomic_DNA"/>
</dbReference>
<keyword evidence="3" id="KW-1185">Reference proteome</keyword>
<dbReference type="Proteomes" id="UP001428341">
    <property type="component" value="Unassembled WGS sequence"/>
</dbReference>
<accession>A0AAP0QW27</accession>
<evidence type="ECO:0000313" key="3">
    <source>
        <dbReference type="Proteomes" id="UP001428341"/>
    </source>
</evidence>
<organism evidence="2 3">
    <name type="scientific">Citrus x changshan-huyou</name>
    <dbReference type="NCBI Taxonomy" id="2935761"/>
    <lineage>
        <taxon>Eukaryota</taxon>
        <taxon>Viridiplantae</taxon>
        <taxon>Streptophyta</taxon>
        <taxon>Embryophyta</taxon>
        <taxon>Tracheophyta</taxon>
        <taxon>Spermatophyta</taxon>
        <taxon>Magnoliopsida</taxon>
        <taxon>eudicotyledons</taxon>
        <taxon>Gunneridae</taxon>
        <taxon>Pentapetalae</taxon>
        <taxon>rosids</taxon>
        <taxon>malvids</taxon>
        <taxon>Sapindales</taxon>
        <taxon>Rutaceae</taxon>
        <taxon>Aurantioideae</taxon>
        <taxon>Citrus</taxon>
    </lineage>
</organism>
<sequence length="118" mass="13212">MGRSGVEMSTLFSKYLPHLSTLKRLPISFQFHAPLDHGTKYLTATTLEDKTWCASQVPPGPFTWKLLQSFGRNRNRDPDDVDDADSNPADLLQDLPIQADDAPFNHLSVDLKNRSNAS</sequence>
<dbReference type="AlphaFoldDB" id="A0AAP0QW27"/>
<feature type="region of interest" description="Disordered" evidence="1">
    <location>
        <begin position="69"/>
        <end position="98"/>
    </location>
</feature>
<name>A0AAP0QW27_9ROSI</name>